<keyword evidence="3" id="KW-1185">Reference proteome</keyword>
<dbReference type="EMBL" id="JBHSKF010000003">
    <property type="protein sequence ID" value="MFC5286865.1"/>
    <property type="molecule type" value="Genomic_DNA"/>
</dbReference>
<organism evidence="2 3">
    <name type="scientific">Actinokineospora guangxiensis</name>
    <dbReference type="NCBI Taxonomy" id="1490288"/>
    <lineage>
        <taxon>Bacteria</taxon>
        <taxon>Bacillati</taxon>
        <taxon>Actinomycetota</taxon>
        <taxon>Actinomycetes</taxon>
        <taxon>Pseudonocardiales</taxon>
        <taxon>Pseudonocardiaceae</taxon>
        <taxon>Actinokineospora</taxon>
    </lineage>
</organism>
<reference evidence="3" key="1">
    <citation type="journal article" date="2019" name="Int. J. Syst. Evol. Microbiol.">
        <title>The Global Catalogue of Microorganisms (GCM) 10K type strain sequencing project: providing services to taxonomists for standard genome sequencing and annotation.</title>
        <authorList>
            <consortium name="The Broad Institute Genomics Platform"/>
            <consortium name="The Broad Institute Genome Sequencing Center for Infectious Disease"/>
            <person name="Wu L."/>
            <person name="Ma J."/>
        </authorList>
    </citation>
    <scope>NUCLEOTIDE SEQUENCE [LARGE SCALE GENOMIC DNA]</scope>
    <source>
        <strain evidence="3">CCUG 59778</strain>
    </source>
</reference>
<proteinExistence type="predicted"/>
<feature type="region of interest" description="Disordered" evidence="1">
    <location>
        <begin position="131"/>
        <end position="155"/>
    </location>
</feature>
<evidence type="ECO:0000313" key="3">
    <source>
        <dbReference type="Proteomes" id="UP001596157"/>
    </source>
</evidence>
<evidence type="ECO:0008006" key="4">
    <source>
        <dbReference type="Google" id="ProtNLM"/>
    </source>
</evidence>
<sequence>MAISKGHRFPVSFEAAFPNGLVMTGVVMPDNEYQTREERAAGRPVRQRVDEGTGLRQWKVIVMDLGETNAKRASFEVTFLAEVQPVPTTNEVVPGMRPVELDGLTAEPRVAGNGEFKYLSYVYRASGFRAVGASAPSGSTRRGADKGDGADKAAA</sequence>
<evidence type="ECO:0000256" key="1">
    <source>
        <dbReference type="SAM" id="MobiDB-lite"/>
    </source>
</evidence>
<comment type="caution">
    <text evidence="2">The sequence shown here is derived from an EMBL/GenBank/DDBJ whole genome shotgun (WGS) entry which is preliminary data.</text>
</comment>
<feature type="compositionally biased region" description="Basic and acidic residues" evidence="1">
    <location>
        <begin position="142"/>
        <end position="155"/>
    </location>
</feature>
<dbReference type="RefSeq" id="WP_378245254.1">
    <property type="nucleotide sequence ID" value="NZ_JBHSKF010000003.1"/>
</dbReference>
<evidence type="ECO:0000313" key="2">
    <source>
        <dbReference type="EMBL" id="MFC5286865.1"/>
    </source>
</evidence>
<protein>
    <recommendedName>
        <fullName evidence="4">Plasmid replication, integration and excision activator</fullName>
    </recommendedName>
</protein>
<dbReference type="Proteomes" id="UP001596157">
    <property type="component" value="Unassembled WGS sequence"/>
</dbReference>
<accession>A0ABW0EMU8</accession>
<gene>
    <name evidence="2" type="ORF">ACFPM7_07360</name>
</gene>
<name>A0ABW0EMU8_9PSEU</name>